<dbReference type="Proteomes" id="UP000035721">
    <property type="component" value="Unassembled WGS sequence"/>
</dbReference>
<name>A0A077M2E5_9MICO</name>
<gene>
    <name evidence="1" type="ORF">BN12_980005</name>
</gene>
<keyword evidence="2" id="KW-1185">Reference proteome</keyword>
<evidence type="ECO:0000313" key="2">
    <source>
        <dbReference type="Proteomes" id="UP000035721"/>
    </source>
</evidence>
<proteinExistence type="predicted"/>
<organism evidence="1 2">
    <name type="scientific">Nostocoides japonicum T1-X7</name>
    <dbReference type="NCBI Taxonomy" id="1194083"/>
    <lineage>
        <taxon>Bacteria</taxon>
        <taxon>Bacillati</taxon>
        <taxon>Actinomycetota</taxon>
        <taxon>Actinomycetes</taxon>
        <taxon>Micrococcales</taxon>
        <taxon>Intrasporangiaceae</taxon>
        <taxon>Nostocoides</taxon>
    </lineage>
</organism>
<dbReference type="AlphaFoldDB" id="A0A077M2E5"/>
<sequence>MIMRAAVAAQSRVTVGMLSRLVRVPEPLVHMLVCRTAPLLAPALHVAVSRRRRADGRDVFARPRLLAPADLARPA</sequence>
<reference evidence="1 2" key="1">
    <citation type="journal article" date="2013" name="ISME J.">
        <title>A metabolic model for members of the genus Tetrasphaera involved in enhanced biological phosphorus removal.</title>
        <authorList>
            <person name="Kristiansen R."/>
            <person name="Nguyen H.T.T."/>
            <person name="Saunders A.M."/>
            <person name="Nielsen J.L."/>
            <person name="Wimmer R."/>
            <person name="Le V.Q."/>
            <person name="McIlroy S.J."/>
            <person name="Petrovski S."/>
            <person name="Seviour R.J."/>
            <person name="Calteau A."/>
            <person name="Nielsen K.L."/>
            <person name="Nielsen P.H."/>
        </authorList>
    </citation>
    <scope>NUCLEOTIDE SEQUENCE [LARGE SCALE GENOMIC DNA]</scope>
    <source>
        <strain evidence="1 2">T1-X7</strain>
    </source>
</reference>
<comment type="caution">
    <text evidence="1">The sequence shown here is derived from an EMBL/GenBank/DDBJ whole genome shotgun (WGS) entry which is preliminary data.</text>
</comment>
<protein>
    <submittedName>
        <fullName evidence="1">Uncharacterized protein</fullName>
    </submittedName>
</protein>
<dbReference type="EMBL" id="CAJB01000434">
    <property type="protein sequence ID" value="CCH80508.1"/>
    <property type="molecule type" value="Genomic_DNA"/>
</dbReference>
<evidence type="ECO:0000313" key="1">
    <source>
        <dbReference type="EMBL" id="CCH80508.1"/>
    </source>
</evidence>
<accession>A0A077M2E5</accession>